<reference evidence="10 11" key="1">
    <citation type="submission" date="2023-01" db="EMBL/GenBank/DDBJ databases">
        <title>Bacillus changyiensis sp. nov., isolated from a coastal deposit.</title>
        <authorList>
            <person name="Xiao G."/>
            <person name="Lai Q."/>
            <person name="Hu Z."/>
            <person name="Shao Z."/>
        </authorList>
    </citation>
    <scope>NUCLEOTIDE SEQUENCE [LARGE SCALE GENOMIC DNA]</scope>
    <source>
        <strain evidence="10 11">CLL-7-23</strain>
    </source>
</reference>
<dbReference type="InterPro" id="IPR051449">
    <property type="entry name" value="ABC-2_transporter_component"/>
</dbReference>
<evidence type="ECO:0000259" key="9">
    <source>
        <dbReference type="PROSITE" id="PS51012"/>
    </source>
</evidence>
<organism evidence="10 11">
    <name type="scientific">Bacillus changyiensis</name>
    <dbReference type="NCBI Taxonomy" id="3004103"/>
    <lineage>
        <taxon>Bacteria</taxon>
        <taxon>Bacillati</taxon>
        <taxon>Bacillota</taxon>
        <taxon>Bacilli</taxon>
        <taxon>Bacillales</taxon>
        <taxon>Bacillaceae</taxon>
        <taxon>Bacillus</taxon>
    </lineage>
</organism>
<keyword evidence="5 8" id="KW-0812">Transmembrane</keyword>
<gene>
    <name evidence="10" type="ORF">PJ311_01735</name>
</gene>
<evidence type="ECO:0000313" key="11">
    <source>
        <dbReference type="Proteomes" id="UP001211894"/>
    </source>
</evidence>
<comment type="similarity">
    <text evidence="2 8">Belongs to the ABC-2 integral membrane protein family.</text>
</comment>
<evidence type="ECO:0000256" key="4">
    <source>
        <dbReference type="ARBA" id="ARBA00022475"/>
    </source>
</evidence>
<evidence type="ECO:0000256" key="8">
    <source>
        <dbReference type="RuleBase" id="RU361157"/>
    </source>
</evidence>
<comment type="caution">
    <text evidence="8">Lacks conserved residue(s) required for the propagation of feature annotation.</text>
</comment>
<name>A0ABT4WZF5_9BACI</name>
<dbReference type="InterPro" id="IPR000412">
    <property type="entry name" value="ABC_2_transport"/>
</dbReference>
<feature type="transmembrane region" description="Helical" evidence="8">
    <location>
        <begin position="183"/>
        <end position="205"/>
    </location>
</feature>
<dbReference type="Gene3D" id="3.40.1710.10">
    <property type="entry name" value="abc type-2 transporter like domain"/>
    <property type="match status" value="1"/>
</dbReference>
<keyword evidence="4 8" id="KW-1003">Cell membrane</keyword>
<dbReference type="RefSeq" id="WP_271339192.1">
    <property type="nucleotide sequence ID" value="NZ_JAQKAB010000001.1"/>
</dbReference>
<evidence type="ECO:0000256" key="2">
    <source>
        <dbReference type="ARBA" id="ARBA00007783"/>
    </source>
</evidence>
<dbReference type="PANTHER" id="PTHR30294">
    <property type="entry name" value="MEMBRANE COMPONENT OF ABC TRANSPORTER YHHJ-RELATED"/>
    <property type="match status" value="1"/>
</dbReference>
<comment type="subcellular location">
    <subcellularLocation>
        <location evidence="1 8">Cell membrane</location>
        <topology evidence="1 8">Multi-pass membrane protein</topology>
    </subcellularLocation>
</comment>
<protein>
    <recommendedName>
        <fullName evidence="8">Transport permease protein</fullName>
    </recommendedName>
</protein>
<evidence type="ECO:0000256" key="3">
    <source>
        <dbReference type="ARBA" id="ARBA00022448"/>
    </source>
</evidence>
<dbReference type="PROSITE" id="PS51012">
    <property type="entry name" value="ABC_TM2"/>
    <property type="match status" value="1"/>
</dbReference>
<feature type="domain" description="ABC transmembrane type-2" evidence="9">
    <location>
        <begin position="150"/>
        <end position="373"/>
    </location>
</feature>
<dbReference type="Proteomes" id="UP001211894">
    <property type="component" value="Unassembled WGS sequence"/>
</dbReference>
<dbReference type="InterPro" id="IPR047817">
    <property type="entry name" value="ABC2_TM_bact-type"/>
</dbReference>
<feature type="transmembrane region" description="Helical" evidence="8">
    <location>
        <begin position="348"/>
        <end position="368"/>
    </location>
</feature>
<evidence type="ECO:0000256" key="6">
    <source>
        <dbReference type="ARBA" id="ARBA00022989"/>
    </source>
</evidence>
<dbReference type="Pfam" id="PF12698">
    <property type="entry name" value="ABC2_membrane_3"/>
    <property type="match status" value="1"/>
</dbReference>
<proteinExistence type="inferred from homology"/>
<sequence length="380" mass="43142">MKEMFWLIKNTLYVTFKKKKNIILFLCLPLLGIFISIVAGQDHNGTNVKVGIVNHDDGQVATDTKGFLLGLDNMKVTSINQSEMKSKLAAGELDCVITIDKGFTQSVYEGKPDYIKISSIKGAEITGFVKSYLYHYINNIAAIGKTAKGDSKAFKKMYQHYQDATFKVDIHKVKDKHQNEMNYLMIGFLLMAMLFSAGSLSEILIKEKENRTYFRLLTTPITAKHYVMSNIIVCMLVVTCQIFFTITMIKHVFHIETGVPFWQMAVVLMLFGLSAIGLSLITVVFANNSKTVGALQNLIFTPTIMISGCYWPVEVMPTFAQKMANFLPQRWVLKTLEQLQEGQQLQHLYLNLLILFAFAVAFFLIVVYRFNHNNNVRNFG</sequence>
<evidence type="ECO:0000256" key="1">
    <source>
        <dbReference type="ARBA" id="ARBA00004651"/>
    </source>
</evidence>
<evidence type="ECO:0000256" key="7">
    <source>
        <dbReference type="ARBA" id="ARBA00023136"/>
    </source>
</evidence>
<evidence type="ECO:0000313" key="10">
    <source>
        <dbReference type="EMBL" id="MDA7025328.1"/>
    </source>
</evidence>
<comment type="caution">
    <text evidence="10">The sequence shown here is derived from an EMBL/GenBank/DDBJ whole genome shotgun (WGS) entry which is preliminary data.</text>
</comment>
<accession>A0ABT4WZF5</accession>
<dbReference type="InterPro" id="IPR013525">
    <property type="entry name" value="ABC2_TM"/>
</dbReference>
<keyword evidence="3 8" id="KW-0813">Transport</keyword>
<keyword evidence="6 8" id="KW-1133">Transmembrane helix</keyword>
<dbReference type="PRINTS" id="PR00164">
    <property type="entry name" value="ABC2TRNSPORT"/>
</dbReference>
<feature type="transmembrane region" description="Helical" evidence="8">
    <location>
        <begin position="292"/>
        <end position="313"/>
    </location>
</feature>
<feature type="transmembrane region" description="Helical" evidence="8">
    <location>
        <begin position="261"/>
        <end position="285"/>
    </location>
</feature>
<feature type="transmembrane region" description="Helical" evidence="8">
    <location>
        <begin position="226"/>
        <end position="249"/>
    </location>
</feature>
<keyword evidence="7 8" id="KW-0472">Membrane</keyword>
<dbReference type="PANTHER" id="PTHR30294:SF45">
    <property type="entry name" value="LINEARMYCIN RESISTANCE PERMEASE PROTEIN LNRN"/>
    <property type="match status" value="1"/>
</dbReference>
<dbReference type="EMBL" id="JAQKAB010000001">
    <property type="protein sequence ID" value="MDA7025328.1"/>
    <property type="molecule type" value="Genomic_DNA"/>
</dbReference>
<keyword evidence="11" id="KW-1185">Reference proteome</keyword>
<evidence type="ECO:0000256" key="5">
    <source>
        <dbReference type="ARBA" id="ARBA00022692"/>
    </source>
</evidence>